<dbReference type="AlphaFoldDB" id="A0A7V5PNL0"/>
<keyword evidence="1" id="KW-0812">Transmembrane</keyword>
<evidence type="ECO:0000313" key="2">
    <source>
        <dbReference type="EMBL" id="HHJ52037.1"/>
    </source>
</evidence>
<feature type="transmembrane region" description="Helical" evidence="1">
    <location>
        <begin position="43"/>
        <end position="64"/>
    </location>
</feature>
<dbReference type="EMBL" id="DROD01000178">
    <property type="protein sequence ID" value="HHJ52037.1"/>
    <property type="molecule type" value="Genomic_DNA"/>
</dbReference>
<comment type="caution">
    <text evidence="2">The sequence shown here is derived from an EMBL/GenBank/DDBJ whole genome shotgun (WGS) entry which is preliminary data.</text>
</comment>
<dbReference type="PANTHER" id="PTHR36443">
    <property type="entry name" value="BSR5223 PROTEIN"/>
    <property type="match status" value="1"/>
</dbReference>
<dbReference type="Proteomes" id="UP000886124">
    <property type="component" value="Unassembled WGS sequence"/>
</dbReference>
<reference evidence="2" key="1">
    <citation type="journal article" date="2020" name="mSystems">
        <title>Genome- and Community-Level Interaction Insights into Carbon Utilization and Element Cycling Functions of Hydrothermarchaeota in Hydrothermal Sediment.</title>
        <authorList>
            <person name="Zhou Z."/>
            <person name="Liu Y."/>
            <person name="Xu W."/>
            <person name="Pan J."/>
            <person name="Luo Z.H."/>
            <person name="Li M."/>
        </authorList>
    </citation>
    <scope>NUCLEOTIDE SEQUENCE [LARGE SCALE GENOMIC DNA]</scope>
    <source>
        <strain evidence="2">HyVt-527</strain>
    </source>
</reference>
<sequence>MQKWLIIAGIVLLAAGLLWPFLSKIPFGRLPGDIVISKPHIKIYIPITTMILLSLILSLLLRLFRK</sequence>
<keyword evidence="1" id="KW-1133">Transmembrane helix</keyword>
<evidence type="ECO:0000256" key="1">
    <source>
        <dbReference type="SAM" id="Phobius"/>
    </source>
</evidence>
<keyword evidence="1" id="KW-0472">Membrane</keyword>
<organism evidence="2">
    <name type="scientific">Caldithrix abyssi</name>
    <dbReference type="NCBI Taxonomy" id="187145"/>
    <lineage>
        <taxon>Bacteria</taxon>
        <taxon>Pseudomonadati</taxon>
        <taxon>Calditrichota</taxon>
        <taxon>Calditrichia</taxon>
        <taxon>Calditrichales</taxon>
        <taxon>Calditrichaceae</taxon>
        <taxon>Caldithrix</taxon>
    </lineage>
</organism>
<proteinExistence type="predicted"/>
<protein>
    <submittedName>
        <fullName evidence="2">DUF2905 domain-containing protein</fullName>
    </submittedName>
</protein>
<dbReference type="Pfam" id="PF11146">
    <property type="entry name" value="DUF2905"/>
    <property type="match status" value="1"/>
</dbReference>
<name>A0A7V5PNL0_CALAY</name>
<accession>A0A7V5PNL0</accession>
<dbReference type="PANTHER" id="PTHR36443:SF1">
    <property type="entry name" value="BSR5223 PROTEIN"/>
    <property type="match status" value="1"/>
</dbReference>
<dbReference type="InterPro" id="IPR021320">
    <property type="entry name" value="DUF2905"/>
</dbReference>
<gene>
    <name evidence="2" type="ORF">ENJ89_02475</name>
</gene>